<name>A0A381N400_9ZZZZ</name>
<dbReference type="Gene3D" id="2.40.160.60">
    <property type="entry name" value="Outer membrane protein transport protein (OMPP1/FadL/TodX)"/>
    <property type="match status" value="1"/>
</dbReference>
<dbReference type="EMBL" id="UINC01000109">
    <property type="protein sequence ID" value="SUZ49199.1"/>
    <property type="molecule type" value="Genomic_DNA"/>
</dbReference>
<accession>A0A381N400</accession>
<protein>
    <recommendedName>
        <fullName evidence="1">DUF5723 domain-containing protein</fullName>
    </recommendedName>
</protein>
<reference evidence="2" key="1">
    <citation type="submission" date="2018-05" db="EMBL/GenBank/DDBJ databases">
        <authorList>
            <person name="Lanie J.A."/>
            <person name="Ng W.-L."/>
            <person name="Kazmierczak K.M."/>
            <person name="Andrzejewski T.M."/>
            <person name="Davidsen T.M."/>
            <person name="Wayne K.J."/>
            <person name="Tettelin H."/>
            <person name="Glass J.I."/>
            <person name="Rusch D."/>
            <person name="Podicherti R."/>
            <person name="Tsui H.-C.T."/>
            <person name="Winkler M.E."/>
        </authorList>
    </citation>
    <scope>NUCLEOTIDE SEQUENCE</scope>
</reference>
<dbReference type="AlphaFoldDB" id="A0A381N400"/>
<organism evidence="2">
    <name type="scientific">marine metagenome</name>
    <dbReference type="NCBI Taxonomy" id="408172"/>
    <lineage>
        <taxon>unclassified sequences</taxon>
        <taxon>metagenomes</taxon>
        <taxon>ecological metagenomes</taxon>
    </lineage>
</organism>
<dbReference type="Pfam" id="PF18990">
    <property type="entry name" value="DUF5723"/>
    <property type="match status" value="1"/>
</dbReference>
<gene>
    <name evidence="2" type="ORF">METZ01_LOCUS2053</name>
</gene>
<feature type="non-terminal residue" evidence="2">
    <location>
        <position position="1"/>
    </location>
</feature>
<evidence type="ECO:0000259" key="1">
    <source>
        <dbReference type="Pfam" id="PF18990"/>
    </source>
</evidence>
<dbReference type="InterPro" id="IPR043781">
    <property type="entry name" value="DUF5723"/>
</dbReference>
<proteinExistence type="predicted"/>
<feature type="domain" description="DUF5723" evidence="1">
    <location>
        <begin position="41"/>
        <end position="389"/>
    </location>
</feature>
<sequence length="452" mass="50053">VLFSQTKRDPRVVGLAGAYTTIADGIFSIGYNPGLIGLQQNRPFMMQIGQLDYGVLGNFFSIQNVAQYSGDTLDTKEKDEIFRQLRDADGMAFFTDLHFPTPILNISKGNLAFTTNNIFLSNTRLPIGLLEFLFYGNAEKTDLDMELNRETLGLTEIGVTFGMPFEAFSLGFTFKYLQGLFYLGVDEKASVANLETTDIGIIGTGSYIIRQGLGGRGFALDMGIVSRPKNGWSVGSSLINAFGSIAWNKSISDPGSGFGFYPFQWGDEQLDPGESILVTYTIDTLRMDRLSQDSLFKNDTQFFPDTSEFTTPYPALFRFGVSKKLETILIASDLVAGFQNAYYARANWKWSIGVEWFKMANLPMRIGYSWAGGNLSELGMGFGYHKGPIIFDLGFAFRNGMWLHTMKGFNFSAGLTITSPKSRKAVPSGTTEEGEKDKGFLGKLFGKLNFTK</sequence>
<evidence type="ECO:0000313" key="2">
    <source>
        <dbReference type="EMBL" id="SUZ49199.1"/>
    </source>
</evidence>